<protein>
    <submittedName>
        <fullName evidence="1">Uncharacterized protein</fullName>
    </submittedName>
</protein>
<gene>
    <name evidence="1" type="ORF">OHJ16_13125</name>
</gene>
<dbReference type="RefSeq" id="WP_268918300.1">
    <property type="nucleotide sequence ID" value="NZ_CP124548.1"/>
</dbReference>
<dbReference type="Proteomes" id="UP001072034">
    <property type="component" value="Unassembled WGS sequence"/>
</dbReference>
<comment type="caution">
    <text evidence="1">The sequence shown here is derived from an EMBL/GenBank/DDBJ whole genome shotgun (WGS) entry which is preliminary data.</text>
</comment>
<name>A0ABT4IB73_9ACTO</name>
<proteinExistence type="predicted"/>
<sequence>MTSGGVAAEDYFPVAASLTQIDMILLGRLGASVVNTVARVRGEIILPRSEGP</sequence>
<evidence type="ECO:0000313" key="2">
    <source>
        <dbReference type="Proteomes" id="UP001072034"/>
    </source>
</evidence>
<reference evidence="1" key="1">
    <citation type="submission" date="2022-10" db="EMBL/GenBank/DDBJ databases">
        <title>Genome sequence of Actinomyces israelii ATCC 10048.</title>
        <authorList>
            <person name="Watt R.M."/>
            <person name="Tong W.M."/>
        </authorList>
    </citation>
    <scope>NUCLEOTIDE SEQUENCE</scope>
    <source>
        <strain evidence="1">ATCC 10048</strain>
    </source>
</reference>
<evidence type="ECO:0000313" key="1">
    <source>
        <dbReference type="EMBL" id="MCZ0858982.1"/>
    </source>
</evidence>
<dbReference type="EMBL" id="JAPTMY010000035">
    <property type="protein sequence ID" value="MCZ0858982.1"/>
    <property type="molecule type" value="Genomic_DNA"/>
</dbReference>
<accession>A0ABT4IB73</accession>
<organism evidence="1 2">
    <name type="scientific">Actinomyces israelii</name>
    <dbReference type="NCBI Taxonomy" id="1659"/>
    <lineage>
        <taxon>Bacteria</taxon>
        <taxon>Bacillati</taxon>
        <taxon>Actinomycetota</taxon>
        <taxon>Actinomycetes</taxon>
        <taxon>Actinomycetales</taxon>
        <taxon>Actinomycetaceae</taxon>
        <taxon>Actinomyces</taxon>
    </lineage>
</organism>
<keyword evidence="2" id="KW-1185">Reference proteome</keyword>